<dbReference type="GO" id="GO:0031902">
    <property type="term" value="C:late endosome membrane"/>
    <property type="evidence" value="ECO:0007669"/>
    <property type="project" value="TreeGrafter"/>
</dbReference>
<dbReference type="PANTHER" id="PTHR34009:SF2">
    <property type="entry name" value="PROTEIN STAR"/>
    <property type="match status" value="1"/>
</dbReference>
<dbReference type="GO" id="GO:0016197">
    <property type="term" value="P:endosomal transport"/>
    <property type="evidence" value="ECO:0007669"/>
    <property type="project" value="TreeGrafter"/>
</dbReference>
<evidence type="ECO:0000256" key="1">
    <source>
        <dbReference type="SAM" id="MobiDB-lite"/>
    </source>
</evidence>
<feature type="compositionally biased region" description="Pro residues" evidence="1">
    <location>
        <begin position="88"/>
        <end position="98"/>
    </location>
</feature>
<dbReference type="GO" id="GO:0005886">
    <property type="term" value="C:plasma membrane"/>
    <property type="evidence" value="ECO:0007669"/>
    <property type="project" value="TreeGrafter"/>
</dbReference>
<protein>
    <recommendedName>
        <fullName evidence="2">Methyltransferase FkbM domain-containing protein</fullName>
    </recommendedName>
</protein>
<dbReference type="Pfam" id="PF05050">
    <property type="entry name" value="Methyltransf_21"/>
    <property type="match status" value="1"/>
</dbReference>
<dbReference type="EMBL" id="HBDY01015450">
    <property type="protein sequence ID" value="CAD8249465.1"/>
    <property type="molecule type" value="Transcribed_RNA"/>
</dbReference>
<dbReference type="GO" id="GO:0006888">
    <property type="term" value="P:endoplasmic reticulum to Golgi vesicle-mediated transport"/>
    <property type="evidence" value="ECO:0007669"/>
    <property type="project" value="TreeGrafter"/>
</dbReference>
<dbReference type="GO" id="GO:0005789">
    <property type="term" value="C:endoplasmic reticulum membrane"/>
    <property type="evidence" value="ECO:0007669"/>
    <property type="project" value="TreeGrafter"/>
</dbReference>
<dbReference type="InterPro" id="IPR053202">
    <property type="entry name" value="EGF_Rcpt_Signaling_Reg"/>
</dbReference>
<organism evidence="3">
    <name type="scientific">Micromonas pusilla</name>
    <name type="common">Picoplanktonic green alga</name>
    <name type="synonym">Chromulina pusilla</name>
    <dbReference type="NCBI Taxonomy" id="38833"/>
    <lineage>
        <taxon>Eukaryota</taxon>
        <taxon>Viridiplantae</taxon>
        <taxon>Chlorophyta</taxon>
        <taxon>Mamiellophyceae</taxon>
        <taxon>Mamiellales</taxon>
        <taxon>Mamiellaceae</taxon>
        <taxon>Micromonas</taxon>
    </lineage>
</organism>
<dbReference type="InterPro" id="IPR006342">
    <property type="entry name" value="FkbM_mtfrase"/>
</dbReference>
<dbReference type="GO" id="GO:0005794">
    <property type="term" value="C:Golgi apparatus"/>
    <property type="evidence" value="ECO:0007669"/>
    <property type="project" value="TreeGrafter"/>
</dbReference>
<name>A0A7R9U108_MICPS</name>
<evidence type="ECO:0000313" key="3">
    <source>
        <dbReference type="EMBL" id="CAD8249465.1"/>
    </source>
</evidence>
<reference evidence="3" key="1">
    <citation type="submission" date="2021-01" db="EMBL/GenBank/DDBJ databases">
        <authorList>
            <person name="Corre E."/>
            <person name="Pelletier E."/>
            <person name="Niang G."/>
            <person name="Scheremetjew M."/>
            <person name="Finn R."/>
            <person name="Kale V."/>
            <person name="Holt S."/>
            <person name="Cochrane G."/>
            <person name="Meng A."/>
            <person name="Brown T."/>
            <person name="Cohen L."/>
        </authorList>
    </citation>
    <scope>NUCLEOTIDE SEQUENCE</scope>
    <source>
        <strain evidence="3">RCC1614</strain>
    </source>
</reference>
<accession>A0A7R9U108</accession>
<dbReference type="PANTHER" id="PTHR34009">
    <property type="entry name" value="PROTEIN STAR"/>
    <property type="match status" value="1"/>
</dbReference>
<dbReference type="AlphaFoldDB" id="A0A7R9U108"/>
<feature type="region of interest" description="Disordered" evidence="1">
    <location>
        <begin position="68"/>
        <end position="104"/>
    </location>
</feature>
<proteinExistence type="predicted"/>
<sequence>MKRASLVAAAVAVVVLTTIVASSTLPLPKFRAPDFRAPSRVDTMTLVTTRREIAALRDEVRALSTLVRGEQAADADAAPRREASTVFPPTPPPTPTPTTAPGATWPKSRFKLGSSHAQFGQDEWVHRRYDGRIPPTFVEFGCRDGVKHSNTHALEAAGWKGLCVEAIEKVRPVRKRAYQGAICAPEAAGENVTFTKSALPGLHGVKGTTDLSFYEPRARITKDVVVKCLSLPALLDENNMTHVGYMTVDVEGGEIAFAKHFDFDAYRVDVLQVECRGREVCQETRDVVEALGLFRFVHRFEMRMESGDLLFENVRL</sequence>
<evidence type="ECO:0000259" key="2">
    <source>
        <dbReference type="Pfam" id="PF05050"/>
    </source>
</evidence>
<feature type="domain" description="Methyltransferase FkbM" evidence="2">
    <location>
        <begin position="143"/>
        <end position="279"/>
    </location>
</feature>
<gene>
    <name evidence="3" type="ORF">MPUS1402_LOCUS11723</name>
</gene>